<organism evidence="2 3">
    <name type="scientific">Salinivibrio kushneri</name>
    <dbReference type="NCBI Taxonomy" id="1908198"/>
    <lineage>
        <taxon>Bacteria</taxon>
        <taxon>Pseudomonadati</taxon>
        <taxon>Pseudomonadota</taxon>
        <taxon>Gammaproteobacteria</taxon>
        <taxon>Vibrionales</taxon>
        <taxon>Vibrionaceae</taxon>
        <taxon>Salinivibrio</taxon>
    </lineage>
</organism>
<gene>
    <name evidence="1" type="ORF">BZG00_08340</name>
    <name evidence="2" type="ORF">BZG09_08210</name>
</gene>
<evidence type="ECO:0000313" key="3">
    <source>
        <dbReference type="Proteomes" id="UP000188726"/>
    </source>
</evidence>
<dbReference type="Gene3D" id="3.40.50.720">
    <property type="entry name" value="NAD(P)-binding Rossmann-like Domain"/>
    <property type="match status" value="1"/>
</dbReference>
<dbReference type="GO" id="GO:0005737">
    <property type="term" value="C:cytoplasm"/>
    <property type="evidence" value="ECO:0007669"/>
    <property type="project" value="TreeGrafter"/>
</dbReference>
<dbReference type="Pfam" id="PF00106">
    <property type="entry name" value="adh_short"/>
    <property type="match status" value="1"/>
</dbReference>
<dbReference type="CDD" id="cd05325">
    <property type="entry name" value="carb_red_sniffer_like_SDR_c"/>
    <property type="match status" value="1"/>
</dbReference>
<evidence type="ECO:0000313" key="2">
    <source>
        <dbReference type="EMBL" id="OOE44296.1"/>
    </source>
</evidence>
<dbReference type="AlphaFoldDB" id="A0AB36K5Z0"/>
<proteinExistence type="predicted"/>
<dbReference type="GO" id="GO:0016491">
    <property type="term" value="F:oxidoreductase activity"/>
    <property type="evidence" value="ECO:0007669"/>
    <property type="project" value="TreeGrafter"/>
</dbReference>
<dbReference type="Proteomes" id="UP000189021">
    <property type="component" value="Unassembled WGS sequence"/>
</dbReference>
<dbReference type="InterPro" id="IPR051468">
    <property type="entry name" value="Fungal_SecMetab_SDRs"/>
</dbReference>
<dbReference type="EMBL" id="MUEO01000016">
    <property type="protein sequence ID" value="OOE44296.1"/>
    <property type="molecule type" value="Genomic_DNA"/>
</dbReference>
<dbReference type="InterPro" id="IPR002347">
    <property type="entry name" value="SDR_fam"/>
</dbReference>
<dbReference type="SUPFAM" id="SSF51735">
    <property type="entry name" value="NAD(P)-binding Rossmann-fold domains"/>
    <property type="match status" value="1"/>
</dbReference>
<dbReference type="EMBL" id="MUEK01000006">
    <property type="protein sequence ID" value="OOE39891.1"/>
    <property type="molecule type" value="Genomic_DNA"/>
</dbReference>
<dbReference type="PRINTS" id="PR00081">
    <property type="entry name" value="GDHRDH"/>
</dbReference>
<comment type="caution">
    <text evidence="2">The sequence shown here is derived from an EMBL/GenBank/DDBJ whole genome shotgun (WGS) entry which is preliminary data.</text>
</comment>
<evidence type="ECO:0000313" key="4">
    <source>
        <dbReference type="Proteomes" id="UP000189021"/>
    </source>
</evidence>
<dbReference type="PANTHER" id="PTHR43544:SF12">
    <property type="entry name" value="NAD(P)-BINDING ROSSMANN-FOLD SUPERFAMILY PROTEIN"/>
    <property type="match status" value="1"/>
</dbReference>
<name>A0AB36K5Z0_9GAMM</name>
<dbReference type="RefSeq" id="WP_069363023.1">
    <property type="nucleotide sequence ID" value="NZ_CP040022.1"/>
</dbReference>
<reference evidence="3 4" key="1">
    <citation type="journal article" date="2017" name="Genome Announc.">
        <title>Draft Genome Sequences of Salinivibrio proteolyticus, Salinivibrio sharmensis, Salinivibrio siamensis, Salinivibrio costicola subsp. alcaliphilus, Salinivibrio costicola subsp. vallismortis, and 29 New Isolates Belonging to the Genus Salinivibrio.</title>
        <authorList>
            <person name="Lopez-Hermoso C."/>
            <person name="de la Haba R.R."/>
            <person name="Sanchez-Porro C."/>
            <person name="Bayliss S.C."/>
            <person name="Feil E.J."/>
            <person name="Ventosa A."/>
        </authorList>
    </citation>
    <scope>NUCLEOTIDE SEQUENCE [LARGE SCALE GENOMIC DNA]</scope>
    <source>
        <strain evidence="1 4">AL184</strain>
        <strain evidence="2 3">IC202</strain>
    </source>
</reference>
<evidence type="ECO:0008006" key="5">
    <source>
        <dbReference type="Google" id="ProtNLM"/>
    </source>
</evidence>
<accession>A0AB36K5Z0</accession>
<dbReference type="PANTHER" id="PTHR43544">
    <property type="entry name" value="SHORT-CHAIN DEHYDROGENASE/REDUCTASE"/>
    <property type="match status" value="1"/>
</dbReference>
<dbReference type="InterPro" id="IPR036291">
    <property type="entry name" value="NAD(P)-bd_dom_sf"/>
</dbReference>
<evidence type="ECO:0000313" key="1">
    <source>
        <dbReference type="EMBL" id="OOE39891.1"/>
    </source>
</evidence>
<keyword evidence="4" id="KW-1185">Reference proteome</keyword>
<protein>
    <recommendedName>
        <fullName evidence="5">SDR family NAD(P)-dependent oxidoreductase</fullName>
    </recommendedName>
</protein>
<dbReference type="Proteomes" id="UP000188726">
    <property type="component" value="Unassembled WGS sequence"/>
</dbReference>
<sequence>MNSDSMQRVAVVGVGGAIGEAFCRALLDKPSIQQVFALGRHPAPLAEISEKVTPVAVNIRDEASIQAAAEHIDDNHLDAVIIASGMLHDDAVSPEKRLAACSSEAMHQLFDVNAVAPLLLSKHLAAKLKRNAEAKLAILSARVGSISDNRAGGWYAYRASKAAVNMLIKGMSIELGRQDKSLTVVGLHPGTVDSRLSAPFQANVKPGKLFSPAQSAGYLLSVLDGLDSRHTGRLFAWDGEEIAP</sequence>